<dbReference type="InterPro" id="IPR045002">
    <property type="entry name" value="Ech1-like"/>
</dbReference>
<keyword evidence="5" id="KW-0007">Acetylation</keyword>
<dbReference type="CDD" id="cd06558">
    <property type="entry name" value="crotonase-like"/>
    <property type="match status" value="1"/>
</dbReference>
<dbReference type="GO" id="GO:0006631">
    <property type="term" value="P:fatty acid metabolic process"/>
    <property type="evidence" value="ECO:0007669"/>
    <property type="project" value="UniProtKB-KW"/>
</dbReference>
<sequence>MSTAIPELSTIAIELNEGVAEVHLNRPQRSNAINEAMWQELRAAFAWVDATPAVRVAILGGAGRNFCAGIDLAMLAGVGKTVAHVDPGRSREMLRRVILDLQDCLSSVERCRKPVLAAIQGACIGGAIDLVSCCDMRYAAAEVQFSVREIDVGMTADVGTLQRLPRLIADGIARELAYTGRAVDGQEAQRIGLVNQLFATPELLREGVRTIARSIAGKSPLAIRGTKEMLNYGRDHSVADGLNYIATWNAAMLMSADLEETMVAMGERRPPRFLD</sequence>
<evidence type="ECO:0000256" key="8">
    <source>
        <dbReference type="ARBA" id="ARBA00023235"/>
    </source>
</evidence>
<dbReference type="Gene3D" id="1.10.12.10">
    <property type="entry name" value="Lyase 2-enoyl-coa Hydratase, Chain A, domain 2"/>
    <property type="match status" value="1"/>
</dbReference>
<dbReference type="InterPro" id="IPR001753">
    <property type="entry name" value="Enoyl-CoA_hydra/iso"/>
</dbReference>
<evidence type="ECO:0000313" key="11">
    <source>
        <dbReference type="Proteomes" id="UP000706151"/>
    </source>
</evidence>
<gene>
    <name evidence="10" type="ORF">IPK02_19940</name>
</gene>
<evidence type="ECO:0000256" key="9">
    <source>
        <dbReference type="RuleBase" id="RU003707"/>
    </source>
</evidence>
<dbReference type="InterPro" id="IPR018376">
    <property type="entry name" value="Enoyl-CoA_hyd/isom_CS"/>
</dbReference>
<dbReference type="SUPFAM" id="SSF52096">
    <property type="entry name" value="ClpP/crotonase"/>
    <property type="match status" value="1"/>
</dbReference>
<dbReference type="Pfam" id="PF00378">
    <property type="entry name" value="ECH_1"/>
    <property type="match status" value="1"/>
</dbReference>
<comment type="caution">
    <text evidence="10">The sequence shown here is derived from an EMBL/GenBank/DDBJ whole genome shotgun (WGS) entry which is preliminary data.</text>
</comment>
<dbReference type="InterPro" id="IPR029045">
    <property type="entry name" value="ClpP/crotonase-like_dom_sf"/>
</dbReference>
<evidence type="ECO:0000256" key="5">
    <source>
        <dbReference type="ARBA" id="ARBA00022990"/>
    </source>
</evidence>
<organism evidence="10 11">
    <name type="scientific">Candidatus Accumulibacter affinis</name>
    <dbReference type="NCBI Taxonomy" id="2954384"/>
    <lineage>
        <taxon>Bacteria</taxon>
        <taxon>Pseudomonadati</taxon>
        <taxon>Pseudomonadota</taxon>
        <taxon>Betaproteobacteria</taxon>
        <taxon>Candidatus Accumulibacter</taxon>
    </lineage>
</organism>
<keyword evidence="7" id="KW-0576">Peroxisome</keyword>
<dbReference type="FunFam" id="1.10.12.10:FF:000004">
    <property type="entry name" value="Delta3,5-delta2,4-dienoyl-CoA isomerase"/>
    <property type="match status" value="1"/>
</dbReference>
<dbReference type="PANTHER" id="PTHR43149:SF1">
    <property type="entry name" value="DELTA(3,5)-DELTA(2,4)-DIENOYL-COA ISOMERASE, MITOCHONDRIAL"/>
    <property type="match status" value="1"/>
</dbReference>
<keyword evidence="4" id="KW-0276">Fatty acid metabolism</keyword>
<dbReference type="GO" id="GO:0016853">
    <property type="term" value="F:isomerase activity"/>
    <property type="evidence" value="ECO:0007669"/>
    <property type="project" value="UniProtKB-KW"/>
</dbReference>
<dbReference type="Gene3D" id="3.90.226.10">
    <property type="entry name" value="2-enoyl-CoA Hydratase, Chain A, domain 1"/>
    <property type="match status" value="1"/>
</dbReference>
<dbReference type="Proteomes" id="UP000706151">
    <property type="component" value="Unassembled WGS sequence"/>
</dbReference>
<dbReference type="FunFam" id="3.90.226.10:FF:000024">
    <property type="entry name" value="Delta3,5-delta2,4-dienoyl-CoA isomerase"/>
    <property type="match status" value="1"/>
</dbReference>
<evidence type="ECO:0000256" key="7">
    <source>
        <dbReference type="ARBA" id="ARBA00023140"/>
    </source>
</evidence>
<keyword evidence="8" id="KW-0413">Isomerase</keyword>
<reference evidence="10 11" key="1">
    <citation type="submission" date="2020-10" db="EMBL/GenBank/DDBJ databases">
        <title>Connecting structure to function with the recovery of over 1000 high-quality activated sludge metagenome-assembled genomes encoding full-length rRNA genes using long-read sequencing.</title>
        <authorList>
            <person name="Singleton C.M."/>
            <person name="Petriglieri F."/>
            <person name="Kristensen J.M."/>
            <person name="Kirkegaard R.H."/>
            <person name="Michaelsen T.Y."/>
            <person name="Andersen M.H."/>
            <person name="Karst S.M."/>
            <person name="Dueholm M.S."/>
            <person name="Nielsen P.H."/>
            <person name="Albertsen M."/>
        </authorList>
    </citation>
    <scope>NUCLEOTIDE SEQUENCE [LARGE SCALE GENOMIC DNA]</scope>
    <source>
        <strain evidence="10">Fred_18-Q3-R57-64_BAT3C.720</strain>
    </source>
</reference>
<evidence type="ECO:0000256" key="3">
    <source>
        <dbReference type="ARBA" id="ARBA00005254"/>
    </source>
</evidence>
<dbReference type="AlphaFoldDB" id="A0A935TKK4"/>
<evidence type="ECO:0000256" key="4">
    <source>
        <dbReference type="ARBA" id="ARBA00022832"/>
    </source>
</evidence>
<dbReference type="EMBL" id="JADJOT010000011">
    <property type="protein sequence ID" value="MBK7956030.1"/>
    <property type="molecule type" value="Genomic_DNA"/>
</dbReference>
<dbReference type="PROSITE" id="PS00166">
    <property type="entry name" value="ENOYL_COA_HYDRATASE"/>
    <property type="match status" value="1"/>
</dbReference>
<comment type="pathway">
    <text evidence="2">Lipid metabolism; fatty acid beta-oxidation.</text>
</comment>
<protein>
    <submittedName>
        <fullName evidence="10">Crotonase/enoyl-CoA hydratase family protein</fullName>
    </submittedName>
</protein>
<accession>A0A935TKK4</accession>
<keyword evidence="6" id="KW-0443">Lipid metabolism</keyword>
<evidence type="ECO:0000313" key="10">
    <source>
        <dbReference type="EMBL" id="MBK7956030.1"/>
    </source>
</evidence>
<evidence type="ECO:0000256" key="2">
    <source>
        <dbReference type="ARBA" id="ARBA00005005"/>
    </source>
</evidence>
<evidence type="ECO:0000256" key="1">
    <source>
        <dbReference type="ARBA" id="ARBA00004275"/>
    </source>
</evidence>
<dbReference type="InterPro" id="IPR014748">
    <property type="entry name" value="Enoyl-CoA_hydra_C"/>
</dbReference>
<dbReference type="PANTHER" id="PTHR43149">
    <property type="entry name" value="ENOYL-COA HYDRATASE"/>
    <property type="match status" value="1"/>
</dbReference>
<comment type="subcellular location">
    <subcellularLocation>
        <location evidence="1">Peroxisome</location>
    </subcellularLocation>
</comment>
<evidence type="ECO:0000256" key="6">
    <source>
        <dbReference type="ARBA" id="ARBA00023098"/>
    </source>
</evidence>
<comment type="similarity">
    <text evidence="3 9">Belongs to the enoyl-CoA hydratase/isomerase family.</text>
</comment>
<name>A0A935TKK4_9PROT</name>
<dbReference type="GO" id="GO:0005737">
    <property type="term" value="C:cytoplasm"/>
    <property type="evidence" value="ECO:0007669"/>
    <property type="project" value="UniProtKB-ARBA"/>
</dbReference>
<dbReference type="NCBIfam" id="NF004794">
    <property type="entry name" value="PRK06142.1"/>
    <property type="match status" value="1"/>
</dbReference>
<proteinExistence type="inferred from homology"/>